<gene>
    <name evidence="2" type="ORF">BSAL_14545</name>
</gene>
<dbReference type="Proteomes" id="UP000051952">
    <property type="component" value="Unassembled WGS sequence"/>
</dbReference>
<evidence type="ECO:0000313" key="2">
    <source>
        <dbReference type="EMBL" id="CUI14770.1"/>
    </source>
</evidence>
<evidence type="ECO:0000313" key="3">
    <source>
        <dbReference type="Proteomes" id="UP000051952"/>
    </source>
</evidence>
<feature type="chain" id="PRO_5006623467" description="Membrane-associated protein" evidence="1">
    <location>
        <begin position="25"/>
        <end position="306"/>
    </location>
</feature>
<dbReference type="AlphaFoldDB" id="A0A0S4KPC7"/>
<dbReference type="VEuPathDB" id="TriTrypDB:BSAL_14545"/>
<evidence type="ECO:0008006" key="4">
    <source>
        <dbReference type="Google" id="ProtNLM"/>
    </source>
</evidence>
<keyword evidence="1" id="KW-0732">Signal</keyword>
<evidence type="ECO:0000256" key="1">
    <source>
        <dbReference type="SAM" id="SignalP"/>
    </source>
</evidence>
<feature type="signal peptide" evidence="1">
    <location>
        <begin position="1"/>
        <end position="24"/>
    </location>
</feature>
<accession>A0A0S4KPC7</accession>
<reference evidence="3" key="1">
    <citation type="submission" date="2015-09" db="EMBL/GenBank/DDBJ databases">
        <authorList>
            <consortium name="Pathogen Informatics"/>
        </authorList>
    </citation>
    <scope>NUCLEOTIDE SEQUENCE [LARGE SCALE GENOMIC DNA]</scope>
    <source>
        <strain evidence="3">Lake Konstanz</strain>
    </source>
</reference>
<name>A0A0S4KPC7_BODSA</name>
<proteinExistence type="predicted"/>
<keyword evidence="3" id="KW-1185">Reference proteome</keyword>
<sequence>MMLYFSSPILGLLLLLASTTTVSAMLTSFSNITEVFPSGITNLDSNQTLFISGARDGDQVFLAVLQPYGSMTGGYHATNCSNPPTLASGHRSPTMTIANEEVSLDPSQLSAGNYTVCYRGSYNDTNSTFALVARFTALTITTVTVGGPVNSDLSTFTCCNNFTAGEYGNCTVYLKDDLGFPTGSLNASLCNLAICPLRDGKGHYIHNRTEITSEQPGVFMFSFVPEGSGCSGTAGVKFNNAPLANMQVFFSVRAGSPVSNASTSACSVLVNGTTVCTITQRDAYDNGIRFCTYDSDGGDPVCSEIN</sequence>
<dbReference type="EMBL" id="CYKH01001629">
    <property type="protein sequence ID" value="CUI14770.1"/>
    <property type="molecule type" value="Genomic_DNA"/>
</dbReference>
<protein>
    <recommendedName>
        <fullName evidence="4">Membrane-associated protein</fullName>
    </recommendedName>
</protein>
<organism evidence="2 3">
    <name type="scientific">Bodo saltans</name>
    <name type="common">Flagellated protozoan</name>
    <dbReference type="NCBI Taxonomy" id="75058"/>
    <lineage>
        <taxon>Eukaryota</taxon>
        <taxon>Discoba</taxon>
        <taxon>Euglenozoa</taxon>
        <taxon>Kinetoplastea</taxon>
        <taxon>Metakinetoplastina</taxon>
        <taxon>Eubodonida</taxon>
        <taxon>Bodonidae</taxon>
        <taxon>Bodo</taxon>
    </lineage>
</organism>